<dbReference type="GO" id="GO:0006730">
    <property type="term" value="P:one-carbon metabolic process"/>
    <property type="evidence" value="ECO:0007669"/>
    <property type="project" value="UniProtKB-KW"/>
</dbReference>
<evidence type="ECO:0000313" key="11">
    <source>
        <dbReference type="Proteomes" id="UP000017836"/>
    </source>
</evidence>
<dbReference type="PANTHER" id="PTHR48099">
    <property type="entry name" value="C-1-TETRAHYDROFOLATE SYNTHASE, CYTOPLASMIC-RELATED"/>
    <property type="match status" value="1"/>
</dbReference>
<name>W1NQM8_AMBTC</name>
<evidence type="ECO:0000259" key="9">
    <source>
        <dbReference type="Pfam" id="PF00763"/>
    </source>
</evidence>
<dbReference type="PRINTS" id="PR00085">
    <property type="entry name" value="THFDHDRGNASE"/>
</dbReference>
<proteinExistence type="predicted"/>
<organism evidence="10 11">
    <name type="scientific">Amborella trichopoda</name>
    <dbReference type="NCBI Taxonomy" id="13333"/>
    <lineage>
        <taxon>Eukaryota</taxon>
        <taxon>Viridiplantae</taxon>
        <taxon>Streptophyta</taxon>
        <taxon>Embryophyta</taxon>
        <taxon>Tracheophyta</taxon>
        <taxon>Spermatophyta</taxon>
        <taxon>Magnoliopsida</taxon>
        <taxon>Amborellales</taxon>
        <taxon>Amborellaceae</taxon>
        <taxon>Amborella</taxon>
    </lineage>
</organism>
<dbReference type="Proteomes" id="UP000017836">
    <property type="component" value="Unassembled WGS sequence"/>
</dbReference>
<comment type="pathway">
    <text evidence="1">One-carbon metabolism; tetrahydrofolate interconversion.</text>
</comment>
<keyword evidence="6" id="KW-0521">NADP</keyword>
<dbReference type="GO" id="GO:0004488">
    <property type="term" value="F:methylenetetrahydrofolate dehydrogenase (NADP+) activity"/>
    <property type="evidence" value="ECO:0007669"/>
    <property type="project" value="InterPro"/>
</dbReference>
<dbReference type="GO" id="GO:0004477">
    <property type="term" value="F:methenyltetrahydrofolate cyclohydrolase activity"/>
    <property type="evidence" value="ECO:0007669"/>
    <property type="project" value="UniProtKB-EC"/>
</dbReference>
<gene>
    <name evidence="10" type="ORF">AMTR_s00126p00065260</name>
</gene>
<evidence type="ECO:0000256" key="7">
    <source>
        <dbReference type="ARBA" id="ARBA00023002"/>
    </source>
</evidence>
<dbReference type="PANTHER" id="PTHR48099:SF5">
    <property type="entry name" value="C-1-TETRAHYDROFOLATE SYNTHASE, CYTOPLASMIC"/>
    <property type="match status" value="1"/>
</dbReference>
<feature type="domain" description="Tetrahydrofolate dehydrogenase/cyclohydrolase catalytic" evidence="9">
    <location>
        <begin position="17"/>
        <end position="114"/>
    </location>
</feature>
<keyword evidence="11" id="KW-1185">Reference proteome</keyword>
<evidence type="ECO:0000256" key="6">
    <source>
        <dbReference type="ARBA" id="ARBA00022857"/>
    </source>
</evidence>
<dbReference type="FunFam" id="3.40.50.10860:FF:000005">
    <property type="entry name" value="C-1-tetrahydrofolate synthase, cytoplasmic, putative"/>
    <property type="match status" value="1"/>
</dbReference>
<evidence type="ECO:0000256" key="2">
    <source>
        <dbReference type="ARBA" id="ARBA00011738"/>
    </source>
</evidence>
<accession>W1NQM8</accession>
<dbReference type="Gramene" id="ERM97119">
    <property type="protein sequence ID" value="ERM97119"/>
    <property type="gene ID" value="AMTR_s00126p00065260"/>
</dbReference>
<comment type="subunit">
    <text evidence="2">Homodimer.</text>
</comment>
<dbReference type="HOGENOM" id="CLU_162917_0_0_1"/>
<sequence length="125" mass="13314">MAVQDASLPSEPAAIVIDGKSIAKQIRNELAVEVSRMKDALGIVPGLAVILVGSRPDCQTYVRNKKKACEAAGITSQEVHLPEDSSEAEVLPAVSRFNVDPTVHGILIQLPLPKILVPSLAEVLR</sequence>
<evidence type="ECO:0000256" key="1">
    <source>
        <dbReference type="ARBA" id="ARBA00004777"/>
    </source>
</evidence>
<keyword evidence="7" id="KW-0560">Oxidoreductase</keyword>
<dbReference type="Pfam" id="PF00763">
    <property type="entry name" value="THF_DHG_CYH"/>
    <property type="match status" value="1"/>
</dbReference>
<dbReference type="SUPFAM" id="SSF53223">
    <property type="entry name" value="Aminoacid dehydrogenase-like, N-terminal domain"/>
    <property type="match status" value="1"/>
</dbReference>
<reference evidence="11" key="1">
    <citation type="journal article" date="2013" name="Science">
        <title>The Amborella genome and the evolution of flowering plants.</title>
        <authorList>
            <consortium name="Amborella Genome Project"/>
        </authorList>
    </citation>
    <scope>NUCLEOTIDE SEQUENCE [LARGE SCALE GENOMIC DNA]</scope>
</reference>
<dbReference type="InterPro" id="IPR046346">
    <property type="entry name" value="Aminoacid_DH-like_N_sf"/>
</dbReference>
<dbReference type="EC" id="3.5.4.9" evidence="3"/>
<evidence type="ECO:0000313" key="10">
    <source>
        <dbReference type="EMBL" id="ERM97119.1"/>
    </source>
</evidence>
<keyword evidence="4" id="KW-0554">One-carbon metabolism</keyword>
<dbReference type="STRING" id="13333.W1NQM8"/>
<evidence type="ECO:0000256" key="8">
    <source>
        <dbReference type="ARBA" id="ARBA00023268"/>
    </source>
</evidence>
<evidence type="ECO:0000256" key="3">
    <source>
        <dbReference type="ARBA" id="ARBA00012776"/>
    </source>
</evidence>
<dbReference type="eggNOG" id="KOG0089">
    <property type="taxonomic scope" value="Eukaryota"/>
</dbReference>
<dbReference type="Gene3D" id="3.40.50.10860">
    <property type="entry name" value="Leucine Dehydrogenase, chain A, domain 1"/>
    <property type="match status" value="1"/>
</dbReference>
<evidence type="ECO:0000256" key="4">
    <source>
        <dbReference type="ARBA" id="ARBA00022563"/>
    </source>
</evidence>
<keyword evidence="8" id="KW-0511">Multifunctional enzyme</keyword>
<dbReference type="EMBL" id="KI396602">
    <property type="protein sequence ID" value="ERM97119.1"/>
    <property type="molecule type" value="Genomic_DNA"/>
</dbReference>
<keyword evidence="5" id="KW-0378">Hydrolase</keyword>
<dbReference type="AlphaFoldDB" id="W1NQM8"/>
<evidence type="ECO:0000256" key="5">
    <source>
        <dbReference type="ARBA" id="ARBA00022801"/>
    </source>
</evidence>
<protein>
    <recommendedName>
        <fullName evidence="3">methenyltetrahydrofolate cyclohydrolase</fullName>
        <ecNumber evidence="3">3.5.4.9</ecNumber>
    </recommendedName>
</protein>
<dbReference type="InterPro" id="IPR020630">
    <property type="entry name" value="THF_DH/CycHdrlase_cat_dom"/>
</dbReference>
<dbReference type="OMA" id="VVMMFND"/>
<dbReference type="InterPro" id="IPR000672">
    <property type="entry name" value="THF_DH/CycHdrlase"/>
</dbReference>